<keyword evidence="3" id="KW-0597">Phosphoprotein</keyword>
<evidence type="ECO:0000259" key="9">
    <source>
        <dbReference type="Pfam" id="PF02878"/>
    </source>
</evidence>
<reference evidence="12 13" key="1">
    <citation type="journal article" date="2015" name="Sci. Rep.">
        <title>A comparative genomics and reductive dehalogenase gene transcription study of two chloroethene-respiring bacteria, Dehalococcoides mccartyi strains MB and 11a.</title>
        <authorList>
            <person name="Low A."/>
            <person name="Shen Z."/>
            <person name="Cheng D."/>
            <person name="Rogers M.J."/>
            <person name="Lee P.K."/>
            <person name="He J."/>
        </authorList>
    </citation>
    <scope>NUCLEOTIDE SEQUENCE [LARGE SCALE GENOMIC DNA]</scope>
    <source>
        <strain evidence="12 13">MB</strain>
    </source>
</reference>
<protein>
    <submittedName>
        <fullName evidence="12">Phosphomannomutase</fullName>
    </submittedName>
</protein>
<dbReference type="PANTHER" id="PTHR45745:SF1">
    <property type="entry name" value="PHOSPHOGLUCOMUTASE 2B-RELATED"/>
    <property type="match status" value="1"/>
</dbReference>
<dbReference type="PATRIC" id="fig|61435.5.peg.309"/>
<organism evidence="12 13">
    <name type="scientific">Dehalococcoides mccartyi</name>
    <dbReference type="NCBI Taxonomy" id="61435"/>
    <lineage>
        <taxon>Bacteria</taxon>
        <taxon>Bacillati</taxon>
        <taxon>Chloroflexota</taxon>
        <taxon>Dehalococcoidia</taxon>
        <taxon>Dehalococcoidales</taxon>
        <taxon>Dehalococcoidaceae</taxon>
        <taxon>Dehalococcoides</taxon>
    </lineage>
</organism>
<evidence type="ECO:0000256" key="5">
    <source>
        <dbReference type="ARBA" id="ARBA00022842"/>
    </source>
</evidence>
<dbReference type="EMBL" id="JGYD01000010">
    <property type="protein sequence ID" value="KSV18681.1"/>
    <property type="molecule type" value="Genomic_DNA"/>
</dbReference>
<dbReference type="Pfam" id="PF00408">
    <property type="entry name" value="PGM_PMM_IV"/>
    <property type="match status" value="1"/>
</dbReference>
<evidence type="ECO:0000256" key="6">
    <source>
        <dbReference type="ARBA" id="ARBA00023235"/>
    </source>
</evidence>
<dbReference type="InterPro" id="IPR036900">
    <property type="entry name" value="A-D-PHexomutase_C_sf"/>
</dbReference>
<evidence type="ECO:0000256" key="1">
    <source>
        <dbReference type="ARBA" id="ARBA00001946"/>
    </source>
</evidence>
<gene>
    <name evidence="12" type="ORF">DA01_01520</name>
</gene>
<dbReference type="SUPFAM" id="SSF53738">
    <property type="entry name" value="Phosphoglucomutase, first 3 domains"/>
    <property type="match status" value="2"/>
</dbReference>
<accession>A0A0V8M4Z3</accession>
<dbReference type="SUPFAM" id="SSF55957">
    <property type="entry name" value="Phosphoglucomutase, C-terminal domain"/>
    <property type="match status" value="1"/>
</dbReference>
<feature type="domain" description="Alpha-D-phosphohexomutase alpha/beta/alpha" evidence="11">
    <location>
        <begin position="274"/>
        <end position="381"/>
    </location>
</feature>
<dbReference type="Pfam" id="PF02879">
    <property type="entry name" value="PGM_PMM_II"/>
    <property type="match status" value="1"/>
</dbReference>
<comment type="caution">
    <text evidence="12">The sequence shown here is derived from an EMBL/GenBank/DDBJ whole genome shotgun (WGS) entry which is preliminary data.</text>
</comment>
<keyword evidence="4 7" id="KW-0479">Metal-binding</keyword>
<dbReference type="InterPro" id="IPR005841">
    <property type="entry name" value="Alpha-D-phosphohexomutase_SF"/>
</dbReference>
<dbReference type="GO" id="GO:0000287">
    <property type="term" value="F:magnesium ion binding"/>
    <property type="evidence" value="ECO:0007669"/>
    <property type="project" value="InterPro"/>
</dbReference>
<dbReference type="PROSITE" id="PS00710">
    <property type="entry name" value="PGM_PMM"/>
    <property type="match status" value="1"/>
</dbReference>
<feature type="domain" description="Alpha-D-phosphohexomutase C-terminal" evidence="8">
    <location>
        <begin position="421"/>
        <end position="468"/>
    </location>
</feature>
<evidence type="ECO:0000259" key="11">
    <source>
        <dbReference type="Pfam" id="PF02880"/>
    </source>
</evidence>
<dbReference type="Proteomes" id="UP000053577">
    <property type="component" value="Unassembled WGS sequence"/>
</dbReference>
<keyword evidence="6" id="KW-0413">Isomerase</keyword>
<evidence type="ECO:0000256" key="7">
    <source>
        <dbReference type="RuleBase" id="RU004326"/>
    </source>
</evidence>
<comment type="similarity">
    <text evidence="2 7">Belongs to the phosphohexose mutase family.</text>
</comment>
<dbReference type="eggNOG" id="COG1109">
    <property type="taxonomic scope" value="Bacteria"/>
</dbReference>
<dbReference type="Pfam" id="PF02878">
    <property type="entry name" value="PGM_PMM_I"/>
    <property type="match status" value="1"/>
</dbReference>
<dbReference type="GO" id="GO:0005975">
    <property type="term" value="P:carbohydrate metabolic process"/>
    <property type="evidence" value="ECO:0007669"/>
    <property type="project" value="InterPro"/>
</dbReference>
<comment type="cofactor">
    <cofactor evidence="1">
        <name>Mg(2+)</name>
        <dbReference type="ChEBI" id="CHEBI:18420"/>
    </cofactor>
</comment>
<dbReference type="InterPro" id="IPR005844">
    <property type="entry name" value="A-D-PHexomutase_a/b/a-I"/>
</dbReference>
<feature type="domain" description="Alpha-D-phosphohexomutase alpha/beta/alpha" evidence="9">
    <location>
        <begin position="5"/>
        <end position="137"/>
    </location>
</feature>
<dbReference type="InterPro" id="IPR016055">
    <property type="entry name" value="A-D-PHexomutase_a/b/a-I/II/III"/>
</dbReference>
<name>A0A0V8M4Z3_9CHLR</name>
<dbReference type="InterPro" id="IPR005843">
    <property type="entry name" value="A-D-PHexomutase_C"/>
</dbReference>
<evidence type="ECO:0000256" key="4">
    <source>
        <dbReference type="ARBA" id="ARBA00022723"/>
    </source>
</evidence>
<dbReference type="PANTHER" id="PTHR45745">
    <property type="entry name" value="PHOSPHOMANNOMUTASE 45A"/>
    <property type="match status" value="1"/>
</dbReference>
<dbReference type="Gene3D" id="3.40.120.10">
    <property type="entry name" value="Alpha-D-Glucose-1,6-Bisphosphate, subunit A, domain 3"/>
    <property type="match status" value="3"/>
</dbReference>
<dbReference type="AlphaFoldDB" id="A0A0V8M4Z3"/>
<sequence length="475" mass="51688">MTSQIKFGTDGWRGIIAKDFTFDNVSVCAQATAAYLKNTSPRNLSLVIGYDTRFASADFARSAAEVMAANGIKVYFCSCPTPTPVISHGVVNLKAAGAVIITASHNPARWNGFKVKSADGASAPTQMITGIEAEIAKLGDKPSVLNLDFDTAVSRGLIEHVDLAPAYFEKIGGLVDIEKLRDAGFNIAIDSMYGAGIGYFKQLLDGGCNRLNEINAEPNPNFPGMLQPEPITPNLAKLMRLVKDIRSDIGLATDGDSDRLGVVDEMGNFLNQLQVFSLLALYMLEVKGLRGPLVKTITNSSMIDKLGELYNVPVFETKVGFKYVSPVMLEQNALIGGEESGGYAFTGHVPERDAILAGAYFLDFMITTGKSPAEMLEYLYSKVGPHYYNRVDYTFAEARREEIIKHLTDQKPASLGETKVVSTDKLDGFRYKLEDGSWLLIRFSGTEPLLRVYAESPSQAKTAALLEDGRQLSGI</sequence>
<dbReference type="InterPro" id="IPR005845">
    <property type="entry name" value="A-D-PHexomutase_a/b/a-II"/>
</dbReference>
<evidence type="ECO:0000259" key="8">
    <source>
        <dbReference type="Pfam" id="PF00408"/>
    </source>
</evidence>
<proteinExistence type="inferred from homology"/>
<dbReference type="GO" id="GO:0006166">
    <property type="term" value="P:purine ribonucleoside salvage"/>
    <property type="evidence" value="ECO:0007669"/>
    <property type="project" value="TreeGrafter"/>
</dbReference>
<dbReference type="GO" id="GO:0008973">
    <property type="term" value="F:phosphopentomutase activity"/>
    <property type="evidence" value="ECO:0007669"/>
    <property type="project" value="TreeGrafter"/>
</dbReference>
<dbReference type="PRINTS" id="PR00509">
    <property type="entry name" value="PGMPMM"/>
</dbReference>
<feature type="domain" description="Alpha-D-phosphohexomutase alpha/beta/alpha" evidence="10">
    <location>
        <begin position="166"/>
        <end position="267"/>
    </location>
</feature>
<dbReference type="CDD" id="cd05800">
    <property type="entry name" value="PGM_like2"/>
    <property type="match status" value="1"/>
</dbReference>
<evidence type="ECO:0000313" key="12">
    <source>
        <dbReference type="EMBL" id="KSV18681.1"/>
    </source>
</evidence>
<evidence type="ECO:0000256" key="3">
    <source>
        <dbReference type="ARBA" id="ARBA00022553"/>
    </source>
</evidence>
<dbReference type="InterPro" id="IPR005846">
    <property type="entry name" value="A-D-PHexomutase_a/b/a-III"/>
</dbReference>
<dbReference type="Gene3D" id="3.30.310.50">
    <property type="entry name" value="Alpha-D-phosphohexomutase, C-terminal domain"/>
    <property type="match status" value="1"/>
</dbReference>
<evidence type="ECO:0000313" key="13">
    <source>
        <dbReference type="Proteomes" id="UP000053577"/>
    </source>
</evidence>
<keyword evidence="5 7" id="KW-0460">Magnesium</keyword>
<dbReference type="InterPro" id="IPR016066">
    <property type="entry name" value="A-D-PHexomutase_CS"/>
</dbReference>
<dbReference type="Pfam" id="PF02880">
    <property type="entry name" value="PGM_PMM_III"/>
    <property type="match status" value="1"/>
</dbReference>
<evidence type="ECO:0000256" key="2">
    <source>
        <dbReference type="ARBA" id="ARBA00010231"/>
    </source>
</evidence>
<evidence type="ECO:0000259" key="10">
    <source>
        <dbReference type="Pfam" id="PF02879"/>
    </source>
</evidence>